<evidence type="ECO:0000256" key="6">
    <source>
        <dbReference type="ARBA" id="ARBA00023163"/>
    </source>
</evidence>
<reference evidence="9" key="1">
    <citation type="submission" date="2016-11" db="EMBL/GenBank/DDBJ databases">
        <authorList>
            <person name="Varghese N."/>
            <person name="Submissions S."/>
        </authorList>
    </citation>
    <scope>NUCLEOTIDE SEQUENCE [LARGE SCALE GENOMIC DNA]</scope>
    <source>
        <strain evidence="9">GAS401</strain>
    </source>
</reference>
<evidence type="ECO:0000313" key="8">
    <source>
        <dbReference type="EMBL" id="SHN86787.1"/>
    </source>
</evidence>
<dbReference type="Pfam" id="PF03466">
    <property type="entry name" value="LysR_substrate"/>
    <property type="match status" value="1"/>
</dbReference>
<keyword evidence="5" id="KW-0010">Activator</keyword>
<dbReference type="Proteomes" id="UP000184096">
    <property type="component" value="Chromosome I"/>
</dbReference>
<evidence type="ECO:0000256" key="2">
    <source>
        <dbReference type="ARBA" id="ARBA00009437"/>
    </source>
</evidence>
<dbReference type="EMBL" id="LT670849">
    <property type="protein sequence ID" value="SHN86787.1"/>
    <property type="molecule type" value="Genomic_DNA"/>
</dbReference>
<feature type="domain" description="HTH lysR-type" evidence="7">
    <location>
        <begin position="6"/>
        <end position="63"/>
    </location>
</feature>
<organism evidence="8 9">
    <name type="scientific">Bradyrhizobium erythrophlei</name>
    <dbReference type="NCBI Taxonomy" id="1437360"/>
    <lineage>
        <taxon>Bacteria</taxon>
        <taxon>Pseudomonadati</taxon>
        <taxon>Pseudomonadota</taxon>
        <taxon>Alphaproteobacteria</taxon>
        <taxon>Hyphomicrobiales</taxon>
        <taxon>Nitrobacteraceae</taxon>
        <taxon>Bradyrhizobium</taxon>
    </lineage>
</organism>
<dbReference type="InterPro" id="IPR058163">
    <property type="entry name" value="LysR-type_TF_proteobact-type"/>
</dbReference>
<dbReference type="Gene3D" id="3.40.190.10">
    <property type="entry name" value="Periplasmic binding protein-like II"/>
    <property type="match status" value="2"/>
</dbReference>
<evidence type="ECO:0000256" key="4">
    <source>
        <dbReference type="ARBA" id="ARBA00023125"/>
    </source>
</evidence>
<evidence type="ECO:0000256" key="3">
    <source>
        <dbReference type="ARBA" id="ARBA00023015"/>
    </source>
</evidence>
<dbReference type="AlphaFoldDB" id="A0A1M7UV35"/>
<keyword evidence="3" id="KW-0805">Transcription regulation</keyword>
<dbReference type="OrthoDB" id="9793571at2"/>
<dbReference type="PANTHER" id="PTHR30537:SF70">
    <property type="entry name" value="HTH-TYPE TRANSCRIPTIONAL ACTIVATOR AMPR"/>
    <property type="match status" value="1"/>
</dbReference>
<dbReference type="FunFam" id="1.10.10.10:FF:000038">
    <property type="entry name" value="Glycine cleavage system transcriptional activator"/>
    <property type="match status" value="1"/>
</dbReference>
<evidence type="ECO:0000256" key="5">
    <source>
        <dbReference type="ARBA" id="ARBA00023159"/>
    </source>
</evidence>
<evidence type="ECO:0000256" key="1">
    <source>
        <dbReference type="ARBA" id="ARBA00003502"/>
    </source>
</evidence>
<proteinExistence type="inferred from homology"/>
<dbReference type="PROSITE" id="PS50931">
    <property type="entry name" value="HTH_LYSR"/>
    <property type="match status" value="1"/>
</dbReference>
<dbReference type="InterPro" id="IPR000847">
    <property type="entry name" value="LysR_HTH_N"/>
</dbReference>
<evidence type="ECO:0000313" key="9">
    <source>
        <dbReference type="Proteomes" id="UP000184096"/>
    </source>
</evidence>
<keyword evidence="9" id="KW-1185">Reference proteome</keyword>
<dbReference type="Pfam" id="PF00126">
    <property type="entry name" value="HTH_1"/>
    <property type="match status" value="1"/>
</dbReference>
<gene>
    <name evidence="8" type="ORF">SAMN05444170_6833</name>
</gene>
<dbReference type="GO" id="GO:0043565">
    <property type="term" value="F:sequence-specific DNA binding"/>
    <property type="evidence" value="ECO:0007669"/>
    <property type="project" value="TreeGrafter"/>
</dbReference>
<dbReference type="GO" id="GO:0003700">
    <property type="term" value="F:DNA-binding transcription factor activity"/>
    <property type="evidence" value="ECO:0007669"/>
    <property type="project" value="InterPro"/>
</dbReference>
<dbReference type="Gene3D" id="1.10.10.10">
    <property type="entry name" value="Winged helix-like DNA-binding domain superfamily/Winged helix DNA-binding domain"/>
    <property type="match status" value="1"/>
</dbReference>
<evidence type="ECO:0000259" key="7">
    <source>
        <dbReference type="PROSITE" id="PS50931"/>
    </source>
</evidence>
<dbReference type="PRINTS" id="PR00039">
    <property type="entry name" value="HTHLYSR"/>
</dbReference>
<name>A0A1M7UV35_9BRAD</name>
<keyword evidence="6" id="KW-0804">Transcription</keyword>
<dbReference type="InterPro" id="IPR036388">
    <property type="entry name" value="WH-like_DNA-bd_sf"/>
</dbReference>
<dbReference type="SUPFAM" id="SSF53850">
    <property type="entry name" value="Periplasmic binding protein-like II"/>
    <property type="match status" value="1"/>
</dbReference>
<dbReference type="SUPFAM" id="SSF46785">
    <property type="entry name" value="Winged helix' DNA-binding domain"/>
    <property type="match status" value="1"/>
</dbReference>
<accession>A0A1M7UV35</accession>
<sequence length="299" mass="32847">MIRSHLPLNALLAFEASARHLSFTSAGVELRVTQAAVSHQVKALEELLGVKLFRRLPRGLALTDEGHVLLPVLSETFDRIQATLDQFTGGKFREAVTVGAVGIFATRWLLPRIPSFRRAHPNIDLRLYTNNNRVDLAGEGLDFAIRFGDGSWHGTDAVELLTAPHSPACAPEIAKRLRQPEDLLGEVLLRSYRIDEWERWFASVGIASGQARGPVFDSSGSLAEVAILGQGIALLPIRMFARELESGQLVQPFRKEIALGRYWLTSLKSKPQTAGMKAFQQWLLQSCQEPAPGPAAPAA</sequence>
<dbReference type="PANTHER" id="PTHR30537">
    <property type="entry name" value="HTH-TYPE TRANSCRIPTIONAL REGULATOR"/>
    <property type="match status" value="1"/>
</dbReference>
<dbReference type="GO" id="GO:0006351">
    <property type="term" value="P:DNA-templated transcription"/>
    <property type="evidence" value="ECO:0007669"/>
    <property type="project" value="TreeGrafter"/>
</dbReference>
<comment type="function">
    <text evidence="1">NodD regulates the expression of the nodABCFE genes which encode other nodulation proteins. NodD is also a negative regulator of its own expression. Binds flavonoids as inducers.</text>
</comment>
<keyword evidence="4" id="KW-0238">DNA-binding</keyword>
<comment type="similarity">
    <text evidence="2">Belongs to the LysR transcriptional regulatory family.</text>
</comment>
<dbReference type="RefSeq" id="WP_072824791.1">
    <property type="nucleotide sequence ID" value="NZ_LT670849.1"/>
</dbReference>
<protein>
    <submittedName>
        <fullName evidence="8">LysR family transcriptional regulator, regulator of gene expression of beta-lactamase</fullName>
    </submittedName>
</protein>
<dbReference type="InterPro" id="IPR036390">
    <property type="entry name" value="WH_DNA-bd_sf"/>
</dbReference>
<dbReference type="InterPro" id="IPR005119">
    <property type="entry name" value="LysR_subst-bd"/>
</dbReference>